<dbReference type="SUPFAM" id="SSF110997">
    <property type="entry name" value="Sporulation related repeat"/>
    <property type="match status" value="1"/>
</dbReference>
<feature type="non-terminal residue" evidence="2">
    <location>
        <position position="1"/>
    </location>
</feature>
<evidence type="ECO:0000259" key="1">
    <source>
        <dbReference type="PROSITE" id="PS51724"/>
    </source>
</evidence>
<evidence type="ECO:0000313" key="2">
    <source>
        <dbReference type="EMBL" id="GAI02590.1"/>
    </source>
</evidence>
<dbReference type="Gene3D" id="3.30.70.1070">
    <property type="entry name" value="Sporulation related repeat"/>
    <property type="match status" value="1"/>
</dbReference>
<feature type="domain" description="SPOR" evidence="1">
    <location>
        <begin position="1"/>
        <end position="77"/>
    </location>
</feature>
<dbReference type="GO" id="GO:0042834">
    <property type="term" value="F:peptidoglycan binding"/>
    <property type="evidence" value="ECO:0007669"/>
    <property type="project" value="InterPro"/>
</dbReference>
<dbReference type="EMBL" id="BARV01012221">
    <property type="protein sequence ID" value="GAI02590.1"/>
    <property type="molecule type" value="Genomic_DNA"/>
</dbReference>
<reference evidence="2" key="1">
    <citation type="journal article" date="2014" name="Front. Microbiol.">
        <title>High frequency of phylogenetically diverse reductive dehalogenase-homologous genes in deep subseafloor sedimentary metagenomes.</title>
        <authorList>
            <person name="Kawai M."/>
            <person name="Futagami T."/>
            <person name="Toyoda A."/>
            <person name="Takaki Y."/>
            <person name="Nishi S."/>
            <person name="Hori S."/>
            <person name="Arai W."/>
            <person name="Tsubouchi T."/>
            <person name="Morono Y."/>
            <person name="Uchiyama I."/>
            <person name="Ito T."/>
            <person name="Fujiyama A."/>
            <person name="Inagaki F."/>
            <person name="Takami H."/>
        </authorList>
    </citation>
    <scope>NUCLEOTIDE SEQUENCE</scope>
    <source>
        <strain evidence="2">Expedition CK06-06</strain>
    </source>
</reference>
<protein>
    <recommendedName>
        <fullName evidence="1">SPOR domain-containing protein</fullName>
    </recommendedName>
</protein>
<dbReference type="PROSITE" id="PS51724">
    <property type="entry name" value="SPOR"/>
    <property type="match status" value="1"/>
</dbReference>
<proteinExistence type="predicted"/>
<dbReference type="InterPro" id="IPR036680">
    <property type="entry name" value="SPOR-like_sf"/>
</dbReference>
<dbReference type="AlphaFoldDB" id="X1LJN8"/>
<comment type="caution">
    <text evidence="2">The sequence shown here is derived from an EMBL/GenBank/DDBJ whole genome shotgun (WGS) entry which is preliminary data.</text>
</comment>
<gene>
    <name evidence="2" type="ORF">S06H3_22747</name>
</gene>
<organism evidence="2">
    <name type="scientific">marine sediment metagenome</name>
    <dbReference type="NCBI Taxonomy" id="412755"/>
    <lineage>
        <taxon>unclassified sequences</taxon>
        <taxon>metagenomes</taxon>
        <taxon>ecological metagenomes</taxon>
    </lineage>
</organism>
<name>X1LJN8_9ZZZZ</name>
<sequence>QKDGKYSISAGSFSTRKKAEKVKQRIIDTGYPATITPKSSTQLVYLSRAGKFSTKKEADGIVNTLRNNGFKPEIVELEK</sequence>
<dbReference type="InterPro" id="IPR007730">
    <property type="entry name" value="SPOR-like_dom"/>
</dbReference>
<accession>X1LJN8</accession>
<dbReference type="Pfam" id="PF05036">
    <property type="entry name" value="SPOR"/>
    <property type="match status" value="1"/>
</dbReference>